<sequence>MRLLEGTNAEHTIVEENVQTNPVRGRSQAQFTAASNIPLSSLPNSSNETQRQSRCLEDDEEDDDDDLRNGETHSQHSQIPDWNETIEFDEQEKVQIRVKNGDLCPIGEKNWHKVDKVYKADIIALVRQKFVLPPNEIVNKKLMRCVGKAWRNHRYLLKKQYKVPGKTKQNVKDKVPDHVIRDQWINLVNYWFFDECQDTAKALIAEHMTDGASAKDVEDEVFHELIYDSQSDQDKKYQRIVGYGMGVTYNQVFGVNGEIRKRDCVSRDNSNEEVVMLRARLQA</sequence>
<feature type="compositionally biased region" description="Low complexity" evidence="1">
    <location>
        <begin position="35"/>
        <end position="47"/>
    </location>
</feature>
<evidence type="ECO:0008006" key="4">
    <source>
        <dbReference type="Google" id="ProtNLM"/>
    </source>
</evidence>
<comment type="caution">
    <text evidence="2">The sequence shown here is derived from an EMBL/GenBank/DDBJ whole genome shotgun (WGS) entry which is preliminary data.</text>
</comment>
<dbReference type="PANTHER" id="PTHR33144:SF52">
    <property type="match status" value="1"/>
</dbReference>
<feature type="compositionally biased region" description="Acidic residues" evidence="1">
    <location>
        <begin position="57"/>
        <end position="66"/>
    </location>
</feature>
<feature type="region of interest" description="Disordered" evidence="1">
    <location>
        <begin position="35"/>
        <end position="82"/>
    </location>
</feature>
<evidence type="ECO:0000313" key="2">
    <source>
        <dbReference type="EMBL" id="KAJ8441931.1"/>
    </source>
</evidence>
<protein>
    <recommendedName>
        <fullName evidence="4">Transposase</fullName>
    </recommendedName>
</protein>
<accession>A0A9Q1QHQ6</accession>
<name>A0A9Q1QHQ6_9CARY</name>
<evidence type="ECO:0000256" key="1">
    <source>
        <dbReference type="SAM" id="MobiDB-lite"/>
    </source>
</evidence>
<evidence type="ECO:0000313" key="3">
    <source>
        <dbReference type="Proteomes" id="UP001153076"/>
    </source>
</evidence>
<reference evidence="2" key="1">
    <citation type="submission" date="2022-04" db="EMBL/GenBank/DDBJ databases">
        <title>Carnegiea gigantea Genome sequencing and assembly v2.</title>
        <authorList>
            <person name="Copetti D."/>
            <person name="Sanderson M.J."/>
            <person name="Burquez A."/>
            <person name="Wojciechowski M.F."/>
        </authorList>
    </citation>
    <scope>NUCLEOTIDE SEQUENCE</scope>
    <source>
        <strain evidence="2">SGP5-SGP5p</strain>
        <tissue evidence="2">Aerial part</tissue>
    </source>
</reference>
<dbReference type="Proteomes" id="UP001153076">
    <property type="component" value="Unassembled WGS sequence"/>
</dbReference>
<dbReference type="AlphaFoldDB" id="A0A9Q1QHQ6"/>
<dbReference type="EMBL" id="JAKOGI010000149">
    <property type="protein sequence ID" value="KAJ8441931.1"/>
    <property type="molecule type" value="Genomic_DNA"/>
</dbReference>
<gene>
    <name evidence="2" type="ORF">Cgig2_020076</name>
</gene>
<dbReference type="PANTHER" id="PTHR33144">
    <property type="entry name" value="OS10G0409366 PROTEIN-RELATED"/>
    <property type="match status" value="1"/>
</dbReference>
<organism evidence="2 3">
    <name type="scientific">Carnegiea gigantea</name>
    <dbReference type="NCBI Taxonomy" id="171969"/>
    <lineage>
        <taxon>Eukaryota</taxon>
        <taxon>Viridiplantae</taxon>
        <taxon>Streptophyta</taxon>
        <taxon>Embryophyta</taxon>
        <taxon>Tracheophyta</taxon>
        <taxon>Spermatophyta</taxon>
        <taxon>Magnoliopsida</taxon>
        <taxon>eudicotyledons</taxon>
        <taxon>Gunneridae</taxon>
        <taxon>Pentapetalae</taxon>
        <taxon>Caryophyllales</taxon>
        <taxon>Cactineae</taxon>
        <taxon>Cactaceae</taxon>
        <taxon>Cactoideae</taxon>
        <taxon>Echinocereeae</taxon>
        <taxon>Carnegiea</taxon>
    </lineage>
</organism>
<keyword evidence="3" id="KW-1185">Reference proteome</keyword>
<dbReference type="OrthoDB" id="1296398at2759"/>
<proteinExistence type="predicted"/>